<dbReference type="InterPro" id="IPR029063">
    <property type="entry name" value="SAM-dependent_MTases_sf"/>
</dbReference>
<evidence type="ECO:0000313" key="5">
    <source>
        <dbReference type="Proteomes" id="UP000321750"/>
    </source>
</evidence>
<gene>
    <name evidence="4" type="ORF">MGN01_27240</name>
</gene>
<keyword evidence="4" id="KW-0808">Transferase</keyword>
<dbReference type="EMBL" id="BJZV01000014">
    <property type="protein sequence ID" value="GEP10879.1"/>
    <property type="molecule type" value="Genomic_DNA"/>
</dbReference>
<dbReference type="InterPro" id="IPR050210">
    <property type="entry name" value="tRNA_Adenine-N(6)_MTase"/>
</dbReference>
<sequence length="251" mass="26600">MTGPADTDRWLGGRLTLRQPPRGGHRAGTDAVLLARLFDPPAGAVICDLGAATGAVGLAYAALHPDCRVVLVEKEEQLAALARQNAAENDLAERVAVIEADVLVPGAGRRAAGLLPDMADILVTNPPFFEAGRHRPSPIAEKASAHTFEDGALDGWLRTCADLLRPGGRLGLIHRADTLPDCLDAMGRRFGSIAVRPVQAAPDRPAIRVLIQAVKGSRGPFSLLAPLVLHDRSGRFTPDVEALHRGDVRCP</sequence>
<reference evidence="4 5" key="1">
    <citation type="submission" date="2019-07" db="EMBL/GenBank/DDBJ databases">
        <title>Whole genome shotgun sequence of Methylobacterium gnaphalii NBRC 107716.</title>
        <authorList>
            <person name="Hosoyama A."/>
            <person name="Uohara A."/>
            <person name="Ohji S."/>
            <person name="Ichikawa N."/>
        </authorList>
    </citation>
    <scope>NUCLEOTIDE SEQUENCE [LARGE SCALE GENOMIC DNA]</scope>
    <source>
        <strain evidence="4 5">NBRC 107716</strain>
    </source>
</reference>
<evidence type="ECO:0000259" key="3">
    <source>
        <dbReference type="Pfam" id="PF05175"/>
    </source>
</evidence>
<proteinExistence type="predicted"/>
<name>A0A512JLP1_9HYPH</name>
<keyword evidence="1 4" id="KW-0489">Methyltransferase</keyword>
<dbReference type="SUPFAM" id="SSF53335">
    <property type="entry name" value="S-adenosyl-L-methionine-dependent methyltransferases"/>
    <property type="match status" value="1"/>
</dbReference>
<evidence type="ECO:0000256" key="2">
    <source>
        <dbReference type="ARBA" id="ARBA00022691"/>
    </source>
</evidence>
<dbReference type="Pfam" id="PF05175">
    <property type="entry name" value="MTS"/>
    <property type="match status" value="1"/>
</dbReference>
<accession>A0A512JLP1</accession>
<comment type="caution">
    <text evidence="4">The sequence shown here is derived from an EMBL/GenBank/DDBJ whole genome shotgun (WGS) entry which is preliminary data.</text>
</comment>
<dbReference type="PANTHER" id="PTHR47739">
    <property type="entry name" value="TRNA1(VAL) (ADENINE(37)-N6)-METHYLTRANSFERASE"/>
    <property type="match status" value="1"/>
</dbReference>
<dbReference type="AlphaFoldDB" id="A0A512JLP1"/>
<dbReference type="Proteomes" id="UP000321750">
    <property type="component" value="Unassembled WGS sequence"/>
</dbReference>
<dbReference type="RefSeq" id="WP_147047144.1">
    <property type="nucleotide sequence ID" value="NZ_BJZV01000014.1"/>
</dbReference>
<protein>
    <submittedName>
        <fullName evidence="4">Methyltransferase</fullName>
    </submittedName>
</protein>
<dbReference type="GO" id="GO:0032259">
    <property type="term" value="P:methylation"/>
    <property type="evidence" value="ECO:0007669"/>
    <property type="project" value="UniProtKB-KW"/>
</dbReference>
<dbReference type="InterPro" id="IPR007848">
    <property type="entry name" value="Small_mtfrase_dom"/>
</dbReference>
<dbReference type="OrthoDB" id="5489421at2"/>
<organism evidence="4 5">
    <name type="scientific">Methylobacterium gnaphalii</name>
    <dbReference type="NCBI Taxonomy" id="1010610"/>
    <lineage>
        <taxon>Bacteria</taxon>
        <taxon>Pseudomonadati</taxon>
        <taxon>Pseudomonadota</taxon>
        <taxon>Alphaproteobacteria</taxon>
        <taxon>Hyphomicrobiales</taxon>
        <taxon>Methylobacteriaceae</taxon>
        <taxon>Methylobacterium</taxon>
    </lineage>
</organism>
<dbReference type="PANTHER" id="PTHR47739:SF1">
    <property type="entry name" value="TRNA1(VAL) (ADENINE(37)-N6)-METHYLTRANSFERASE"/>
    <property type="match status" value="1"/>
</dbReference>
<keyword evidence="5" id="KW-1185">Reference proteome</keyword>
<evidence type="ECO:0000313" key="4">
    <source>
        <dbReference type="EMBL" id="GEP10879.1"/>
    </source>
</evidence>
<keyword evidence="2" id="KW-0949">S-adenosyl-L-methionine</keyword>
<dbReference type="CDD" id="cd02440">
    <property type="entry name" value="AdoMet_MTases"/>
    <property type="match status" value="1"/>
</dbReference>
<feature type="domain" description="Methyltransferase small" evidence="3">
    <location>
        <begin position="33"/>
        <end position="135"/>
    </location>
</feature>
<dbReference type="GO" id="GO:0008168">
    <property type="term" value="F:methyltransferase activity"/>
    <property type="evidence" value="ECO:0007669"/>
    <property type="project" value="UniProtKB-KW"/>
</dbReference>
<dbReference type="Gene3D" id="3.40.50.150">
    <property type="entry name" value="Vaccinia Virus protein VP39"/>
    <property type="match status" value="1"/>
</dbReference>
<evidence type="ECO:0000256" key="1">
    <source>
        <dbReference type="ARBA" id="ARBA00022603"/>
    </source>
</evidence>